<name>A0AB34PPD8_CANAX</name>
<keyword evidence="1" id="KW-1133">Transmembrane helix</keyword>
<keyword evidence="1" id="KW-0472">Membrane</keyword>
<comment type="caution">
    <text evidence="2">The sequence shown here is derived from an EMBL/GenBank/DDBJ whole genome shotgun (WGS) entry which is preliminary data.</text>
</comment>
<accession>A0AB34PPD8</accession>
<reference evidence="2 3" key="1">
    <citation type="submission" date="2013-12" db="EMBL/GenBank/DDBJ databases">
        <title>The Genome Sequence of Candida albicans P78048.</title>
        <authorList>
            <consortium name="The Broad Institute Genome Sequencing Platform"/>
            <consortium name="The Broad Institute Genome Sequencing Center for Infectious Disease"/>
            <person name="Cuomo C."/>
            <person name="Bennett R."/>
            <person name="Hirakawa M."/>
            <person name="Noverr M."/>
            <person name="Mitchell A."/>
            <person name="Young S.K."/>
            <person name="Zeng Q."/>
            <person name="Gargeya S."/>
            <person name="Fitzgerald M."/>
            <person name="Abouelleil A."/>
            <person name="Alvarado L."/>
            <person name="Berlin A.M."/>
            <person name="Chapman S.B."/>
            <person name="Dewar J."/>
            <person name="Goldberg J."/>
            <person name="Griggs A."/>
            <person name="Gujja S."/>
            <person name="Hansen M."/>
            <person name="Howarth C."/>
            <person name="Imamovic A."/>
            <person name="Larimer J."/>
            <person name="McCowan C."/>
            <person name="Murphy C."/>
            <person name="Pearson M."/>
            <person name="Priest M."/>
            <person name="Roberts A."/>
            <person name="Saif S."/>
            <person name="Shea T."/>
            <person name="Sykes S."/>
            <person name="Wortman J."/>
            <person name="Nusbaum C."/>
            <person name="Birren B."/>
        </authorList>
    </citation>
    <scope>NUCLEOTIDE SEQUENCE [LARGE SCALE GENOMIC DNA]</scope>
    <source>
        <strain evidence="2 3">P78048</strain>
    </source>
</reference>
<gene>
    <name evidence="2" type="ORF">MG3_05844</name>
</gene>
<sequence length="118" mass="13541">MSNETCWTTHKHVVSQHCLRVFGIDNQIFFNREIKNRRELGLKLGSPMVGLSSLVVLLISRHLCLYLHVCLTYSNFFLIFLCIPFTPFFQGKLSGYRPLRASTADPPKKIFNSSIFSS</sequence>
<evidence type="ECO:0000256" key="1">
    <source>
        <dbReference type="SAM" id="Phobius"/>
    </source>
</evidence>
<protein>
    <recommendedName>
        <fullName evidence="4">Transmembrane protein</fullName>
    </recommendedName>
</protein>
<organism evidence="2 3">
    <name type="scientific">Candida albicans P78048</name>
    <dbReference type="NCBI Taxonomy" id="1094989"/>
    <lineage>
        <taxon>Eukaryota</taxon>
        <taxon>Fungi</taxon>
        <taxon>Dikarya</taxon>
        <taxon>Ascomycota</taxon>
        <taxon>Saccharomycotina</taxon>
        <taxon>Pichiomycetes</taxon>
        <taxon>Debaryomycetaceae</taxon>
        <taxon>Candida/Lodderomyces clade</taxon>
        <taxon>Candida</taxon>
    </lineage>
</organism>
<proteinExistence type="predicted"/>
<dbReference type="EMBL" id="AJIX01000048">
    <property type="protein sequence ID" value="KGR03436.1"/>
    <property type="molecule type" value="Genomic_DNA"/>
</dbReference>
<feature type="transmembrane region" description="Helical" evidence="1">
    <location>
        <begin position="40"/>
        <end position="59"/>
    </location>
</feature>
<dbReference type="AlphaFoldDB" id="A0AB34PPD8"/>
<evidence type="ECO:0008006" key="4">
    <source>
        <dbReference type="Google" id="ProtNLM"/>
    </source>
</evidence>
<dbReference type="Proteomes" id="UP000030161">
    <property type="component" value="Unassembled WGS sequence"/>
</dbReference>
<keyword evidence="1" id="KW-0812">Transmembrane</keyword>
<evidence type="ECO:0000313" key="3">
    <source>
        <dbReference type="Proteomes" id="UP000030161"/>
    </source>
</evidence>
<feature type="transmembrane region" description="Helical" evidence="1">
    <location>
        <begin position="65"/>
        <end position="89"/>
    </location>
</feature>
<evidence type="ECO:0000313" key="2">
    <source>
        <dbReference type="EMBL" id="KGR03436.1"/>
    </source>
</evidence>